<reference evidence="1" key="1">
    <citation type="submission" date="2023-02" db="EMBL/GenBank/DDBJ databases">
        <title>Colletotrichum kahawae CIFC_Que2 genome sequencing and assembly.</title>
        <authorList>
            <person name="Baroncelli R."/>
        </authorList>
    </citation>
    <scope>NUCLEOTIDE SEQUENCE</scope>
    <source>
        <strain evidence="1">CIFC_Que2</strain>
    </source>
</reference>
<sequence>MSNKSGLRPVVADYLPDDLPAAPAYAQVGVIVAAATSAGFRSSKIGTQSSYPTIIGPGFQVDFREHPILGTIGVYSRFQERMKHPKPKRQDSTKLAATMDYACGVIDIAMRMEKLYKSTLKNINVLDPDHLPLMRPSMTCNVPGGYQHSPDFLLNLDSILEECVPALTLFLGTTPEDVPSLFPTSAVGTKFPLTTIALNGAYWSQVRLGNFQGSRISQRSQSSDPIIPRWRRFVWFNVAVPSIKSPSDENFERFREELKREFMAEENALKKIADEKLAPLKARFEKAQYWAEKEKGSEGWDEELVRAMNALKNARKSRDKKRTKPQS</sequence>
<dbReference type="Proteomes" id="UP001281614">
    <property type="component" value="Unassembled WGS sequence"/>
</dbReference>
<comment type="caution">
    <text evidence="1">The sequence shown here is derived from an EMBL/GenBank/DDBJ whole genome shotgun (WGS) entry which is preliminary data.</text>
</comment>
<evidence type="ECO:0000313" key="1">
    <source>
        <dbReference type="EMBL" id="KAK2729066.1"/>
    </source>
</evidence>
<keyword evidence="2" id="KW-1185">Reference proteome</keyword>
<accession>A0AAD9XVS4</accession>
<organism evidence="1 2">
    <name type="scientific">Colletotrichum kahawae</name>
    <name type="common">Coffee berry disease fungus</name>
    <dbReference type="NCBI Taxonomy" id="34407"/>
    <lineage>
        <taxon>Eukaryota</taxon>
        <taxon>Fungi</taxon>
        <taxon>Dikarya</taxon>
        <taxon>Ascomycota</taxon>
        <taxon>Pezizomycotina</taxon>
        <taxon>Sordariomycetes</taxon>
        <taxon>Hypocreomycetidae</taxon>
        <taxon>Glomerellales</taxon>
        <taxon>Glomerellaceae</taxon>
        <taxon>Colletotrichum</taxon>
        <taxon>Colletotrichum gloeosporioides species complex</taxon>
    </lineage>
</organism>
<proteinExistence type="predicted"/>
<dbReference type="EMBL" id="VYYT01000843">
    <property type="protein sequence ID" value="KAK2729066.1"/>
    <property type="molecule type" value="Genomic_DNA"/>
</dbReference>
<evidence type="ECO:0000313" key="2">
    <source>
        <dbReference type="Proteomes" id="UP001281614"/>
    </source>
</evidence>
<name>A0AAD9XVS4_COLKA</name>
<gene>
    <name evidence="1" type="ORF">CKAH01_10505</name>
</gene>
<dbReference type="AlphaFoldDB" id="A0AAD9XVS4"/>
<protein>
    <submittedName>
        <fullName evidence="1">Uncharacterized protein</fullName>
    </submittedName>
</protein>